<feature type="region of interest" description="Disordered" evidence="3">
    <location>
        <begin position="178"/>
        <end position="208"/>
    </location>
</feature>
<dbReference type="CDD" id="cd00060">
    <property type="entry name" value="FHA"/>
    <property type="match status" value="1"/>
</dbReference>
<feature type="domain" description="FHA" evidence="4">
    <location>
        <begin position="96"/>
        <end position="146"/>
    </location>
</feature>
<proteinExistence type="predicted"/>
<organism evidence="6">
    <name type="scientific">freshwater metagenome</name>
    <dbReference type="NCBI Taxonomy" id="449393"/>
    <lineage>
        <taxon>unclassified sequences</taxon>
        <taxon>metagenomes</taxon>
        <taxon>ecological metagenomes</taxon>
    </lineage>
</organism>
<feature type="domain" description="FtsK" evidence="5">
    <location>
        <begin position="596"/>
        <end position="788"/>
    </location>
</feature>
<dbReference type="InterPro" id="IPR027417">
    <property type="entry name" value="P-loop_NTPase"/>
</dbReference>
<dbReference type="EMBL" id="CAEZYR010000010">
    <property type="protein sequence ID" value="CAB4730524.1"/>
    <property type="molecule type" value="Genomic_DNA"/>
</dbReference>
<dbReference type="SUPFAM" id="SSF49879">
    <property type="entry name" value="SMAD/FHA domain"/>
    <property type="match status" value="1"/>
</dbReference>
<dbReference type="PANTHER" id="PTHR22683:SF1">
    <property type="entry name" value="TYPE VII SECRETION SYSTEM PROTEIN ESSC"/>
    <property type="match status" value="1"/>
</dbReference>
<dbReference type="Pfam" id="PF01580">
    <property type="entry name" value="FtsK_SpoIIIE"/>
    <property type="match status" value="2"/>
</dbReference>
<evidence type="ECO:0000256" key="3">
    <source>
        <dbReference type="SAM" id="MobiDB-lite"/>
    </source>
</evidence>
<dbReference type="Pfam" id="PF16697">
    <property type="entry name" value="Yop-YscD_cpl"/>
    <property type="match status" value="1"/>
</dbReference>
<gene>
    <name evidence="6" type="ORF">UFOPK2754_00446</name>
</gene>
<dbReference type="PROSITE" id="PS50006">
    <property type="entry name" value="FHA_DOMAIN"/>
    <property type="match status" value="1"/>
</dbReference>
<dbReference type="GO" id="GO:0005524">
    <property type="term" value="F:ATP binding"/>
    <property type="evidence" value="ECO:0007669"/>
    <property type="project" value="UniProtKB-KW"/>
</dbReference>
<dbReference type="SMART" id="SM00382">
    <property type="entry name" value="AAA"/>
    <property type="match status" value="3"/>
</dbReference>
<dbReference type="CDD" id="cd01127">
    <property type="entry name" value="TrwB_TraG_TraD_VirD4"/>
    <property type="match status" value="1"/>
</dbReference>
<keyword evidence="2" id="KW-0067">ATP-binding</keyword>
<dbReference type="PANTHER" id="PTHR22683">
    <property type="entry name" value="SPORULATION PROTEIN RELATED"/>
    <property type="match status" value="1"/>
</dbReference>
<dbReference type="SUPFAM" id="SSF52540">
    <property type="entry name" value="P-loop containing nucleoside triphosphate hydrolases"/>
    <property type="match status" value="3"/>
</dbReference>
<dbReference type="InterPro" id="IPR050206">
    <property type="entry name" value="FtsK/SpoIIIE/SftA"/>
</dbReference>
<evidence type="ECO:0000259" key="4">
    <source>
        <dbReference type="PROSITE" id="PS50006"/>
    </source>
</evidence>
<dbReference type="InterPro" id="IPR002543">
    <property type="entry name" value="FtsK_dom"/>
</dbReference>
<dbReference type="InterPro" id="IPR003593">
    <property type="entry name" value="AAA+_ATPase"/>
</dbReference>
<evidence type="ECO:0000256" key="1">
    <source>
        <dbReference type="ARBA" id="ARBA00022741"/>
    </source>
</evidence>
<dbReference type="Gene3D" id="2.60.200.20">
    <property type="match status" value="1"/>
</dbReference>
<name>A0A6J6S6K6_9ZZZZ</name>
<dbReference type="InterPro" id="IPR008984">
    <property type="entry name" value="SMAD_FHA_dom_sf"/>
</dbReference>
<protein>
    <submittedName>
        <fullName evidence="6">Unannotated protein</fullName>
    </submittedName>
</protein>
<keyword evidence="1" id="KW-0547">Nucleotide-binding</keyword>
<dbReference type="InterPro" id="IPR000253">
    <property type="entry name" value="FHA_dom"/>
</dbReference>
<evidence type="ECO:0000313" key="6">
    <source>
        <dbReference type="EMBL" id="CAB4730524.1"/>
    </source>
</evidence>
<feature type="domain" description="FtsK" evidence="5">
    <location>
        <begin position="914"/>
        <end position="1101"/>
    </location>
</feature>
<dbReference type="InterPro" id="IPR032030">
    <property type="entry name" value="YscD_cytoplasmic_dom"/>
</dbReference>
<evidence type="ECO:0000256" key="2">
    <source>
        <dbReference type="ARBA" id="ARBA00022840"/>
    </source>
</evidence>
<dbReference type="Gene3D" id="3.40.50.300">
    <property type="entry name" value="P-loop containing nucleotide triphosphate hydrolases"/>
    <property type="match status" value="4"/>
</dbReference>
<dbReference type="PROSITE" id="PS50901">
    <property type="entry name" value="FTSK"/>
    <property type="match status" value="2"/>
</dbReference>
<reference evidence="6" key="1">
    <citation type="submission" date="2020-05" db="EMBL/GenBank/DDBJ databases">
        <authorList>
            <person name="Chiriac C."/>
            <person name="Salcher M."/>
            <person name="Ghai R."/>
            <person name="Kavagutti S V."/>
        </authorList>
    </citation>
    <scope>NUCLEOTIDE SEQUENCE</scope>
</reference>
<accession>A0A6J6S6K6</accession>
<evidence type="ECO:0000259" key="5">
    <source>
        <dbReference type="PROSITE" id="PS50901"/>
    </source>
</evidence>
<dbReference type="GO" id="GO:0003677">
    <property type="term" value="F:DNA binding"/>
    <property type="evidence" value="ECO:0007669"/>
    <property type="project" value="InterPro"/>
</dbReference>
<sequence>MRIRATGPAQPRAWEVAAPPDTTVAALASATGLPRADYYALGGRVVAASDTLANAGAVEGALLEPIDPSARPAAVAMAVVAGPDKGRVFLLAVGTHAIGRHPSVAILLSDPAIGALHAEVRVGADGSVCVRDRTNQGGTWVGPSRVAPTADLEVGAQMHVGATSLRLERLERVAAQATRPTGLVSRPPRPAFADLPSAPAPPASPEVAPRSANLRNLLAMMVPSLAGVGLAAALRPDMVIFALLAPIGALASWLVLRTHDAHGARRTRVERARRERVHDAALAAHRIALEQQLRDRQPDLADVLSRARRVDPQLWERRPGHEDFLRLSAGIGDLATDRGVGVLRAVPVEIRGDAPVGIVGERSAALGLARALVVQAAIHHGPVDLTISVWTTDPLAWGWVRWLPHGDPAVTVLTDEHAIGEQVERWRAGGPGTRPFVVLDAGGLPATWRDAWRTLLETPAARRAEVGARSILRSVGAVVVAHDRHALPEHCATVVCIRDGGDALISRHDTAEIIVVKRPHHLEAGIAEDTAAALACRRDPDLANGERSLPASTGLVELLTLDPAHRPAADRDAVTARWQASANGGAFAAPIGVDASGPLVLDLVADGPHGLIAGTTGSGKSELLRSLVASFAATVDAENLAFVLVDYKGGSAFDALAPLPHVVDVVTDLDAASALRAVRGLEAEVHRRERALRLAGIVDISAHHLARREEPMLAPMPRLMIVVDEFATLAQELPAFVDALVDIAQRGRSLGVHLLLATQRPAGAVKDAIRTNTNLRIALRVLDTADSRDVLGSDDAATIAHGCVGRAIIRLGAAELRTFQAAYVSGETRRSTNDRRLAVAPVGVAIPEPASETGTRDIERIVRAVVAAHALGGLTTPVRPWLDPLPAELTLEGLGQHVVSEAHSRSAAEHAARRVPFALVDEPHAQRHAVGAWTPAQGNLLVAGMPGSGTTTALVTIAANTIITAQPHRPDVYVITSAASRFTWLASMRHVGAIIETDDDERVRRLLRMLATRIDARRRGEANGSPDVFVLIDGIGALRSAYDSLAGMDTLDQIDRVATDGPTVGIHIAFAAEHPSAVGHRVDRTIGHRVMLRLGDRSDYAAAGVRDVDPSLLLPGAGIDARSGARVQVARASIADIDRLTRASNEERTQREPALGVGRLPDAVAARHLAPSTLDDDAVLWLPLGIGDRSLAPLAMQLHAGDHAIVTGPTRCGKSNVLAVARASLLAGGLSVVSIGTHRSPLPGLLTQRDEIGRRIDTLVSAESSATRTVVLVDDADAVDDGGALERLVAARRPDVHVIAAARGDRLRSLFRHWTNDVRRSGNAVLLRPDDSDAEVVGVRLPRASAVLPPGRGWMVCDGLAELCQLAKATT</sequence>